<keyword evidence="3" id="KW-1185">Reference proteome</keyword>
<feature type="domain" description="AB hydrolase-1" evidence="1">
    <location>
        <begin position="36"/>
        <end position="274"/>
    </location>
</feature>
<dbReference type="GO" id="GO:0016020">
    <property type="term" value="C:membrane"/>
    <property type="evidence" value="ECO:0007669"/>
    <property type="project" value="TreeGrafter"/>
</dbReference>
<comment type="caution">
    <text evidence="2">The sequence shown here is derived from an EMBL/GenBank/DDBJ whole genome shotgun (WGS) entry which is preliminary data.</text>
</comment>
<dbReference type="PANTHER" id="PTHR43798">
    <property type="entry name" value="MONOACYLGLYCEROL LIPASE"/>
    <property type="match status" value="1"/>
</dbReference>
<gene>
    <name evidence="2" type="ORF">EOD43_20080</name>
</gene>
<proteinExistence type="predicted"/>
<dbReference type="InterPro" id="IPR050266">
    <property type="entry name" value="AB_hydrolase_sf"/>
</dbReference>
<dbReference type="AlphaFoldDB" id="A0A437LWB4"/>
<dbReference type="Gene3D" id="3.40.50.1820">
    <property type="entry name" value="alpha/beta hydrolase"/>
    <property type="match status" value="1"/>
</dbReference>
<dbReference type="Proteomes" id="UP000282971">
    <property type="component" value="Unassembled WGS sequence"/>
</dbReference>
<reference evidence="2 3" key="1">
    <citation type="submission" date="2019-01" db="EMBL/GenBank/DDBJ databases">
        <authorList>
            <person name="Chen W.-M."/>
        </authorList>
    </citation>
    <scope>NUCLEOTIDE SEQUENCE [LARGE SCALE GENOMIC DNA]</scope>
    <source>
        <strain evidence="2 3">CCP-7</strain>
    </source>
</reference>
<dbReference type="RefSeq" id="WP_127745848.1">
    <property type="nucleotide sequence ID" value="NZ_SACN01000004.1"/>
</dbReference>
<evidence type="ECO:0000313" key="3">
    <source>
        <dbReference type="Proteomes" id="UP000282971"/>
    </source>
</evidence>
<accession>A0A437LWB4</accession>
<evidence type="ECO:0000313" key="2">
    <source>
        <dbReference type="EMBL" id="RVT89684.1"/>
    </source>
</evidence>
<dbReference type="PRINTS" id="PR00412">
    <property type="entry name" value="EPOXHYDRLASE"/>
</dbReference>
<protein>
    <submittedName>
        <fullName evidence="2">Alpha/beta hydrolase</fullName>
    </submittedName>
</protein>
<dbReference type="SUPFAM" id="SSF53474">
    <property type="entry name" value="alpha/beta-Hydrolases"/>
    <property type="match status" value="1"/>
</dbReference>
<keyword evidence="2" id="KW-0378">Hydrolase</keyword>
<evidence type="ECO:0000259" key="1">
    <source>
        <dbReference type="Pfam" id="PF00561"/>
    </source>
</evidence>
<dbReference type="PANTHER" id="PTHR43798:SF24">
    <property type="entry name" value="CIS-3-ALKYL-4-ALKYLOXETAN-2-ONE DECARBOXYLASE"/>
    <property type="match status" value="1"/>
</dbReference>
<name>A0A437LWB4_9SPHN</name>
<dbReference type="GO" id="GO:0016787">
    <property type="term" value="F:hydrolase activity"/>
    <property type="evidence" value="ECO:0007669"/>
    <property type="project" value="UniProtKB-KW"/>
</dbReference>
<dbReference type="OrthoDB" id="9812774at2"/>
<dbReference type="InterPro" id="IPR000639">
    <property type="entry name" value="Epox_hydrolase-like"/>
</dbReference>
<dbReference type="Pfam" id="PF00561">
    <property type="entry name" value="Abhydrolase_1"/>
    <property type="match status" value="1"/>
</dbReference>
<dbReference type="InterPro" id="IPR029058">
    <property type="entry name" value="AB_hydrolase_fold"/>
</dbReference>
<dbReference type="EMBL" id="SACN01000004">
    <property type="protein sequence ID" value="RVT89684.1"/>
    <property type="molecule type" value="Genomic_DNA"/>
</dbReference>
<dbReference type="InterPro" id="IPR000073">
    <property type="entry name" value="AB_hydrolase_1"/>
</dbReference>
<organism evidence="2 3">
    <name type="scientific">Sphingomonas crocodyli</name>
    <dbReference type="NCBI Taxonomy" id="1979270"/>
    <lineage>
        <taxon>Bacteria</taxon>
        <taxon>Pseudomonadati</taxon>
        <taxon>Pseudomonadota</taxon>
        <taxon>Alphaproteobacteria</taxon>
        <taxon>Sphingomonadales</taxon>
        <taxon>Sphingomonadaceae</taxon>
        <taxon>Sphingomonas</taxon>
    </lineage>
</organism>
<sequence>MAEDQGAAALFPGFESKRLTVDADVDIHYVVGGKGPPLLLIHGAPQSHIMWRLVAPLLQDRFTLIIPDLRGYGRSGKPWKGDYSKRRMAADLIAVMDALGHARFSVAGHDRGARVTRRLVKDHADRVDRAVILDIVPTTWLYGHIHKKAQINLWNWAIWAAPEPVPETVLNPEAMLKLMVKSVAPEPEVFDDYVRTNGNIESLHAMCEDYRAGAGIDSEYDAADAATKIATPLLVLCGTRSSSTATVFDVEAAWRAEATDVRFGEVDCGHFLPEEAPEETAKAMLDFLQ</sequence>